<dbReference type="InterPro" id="IPR001360">
    <property type="entry name" value="Glyco_hydro_1"/>
</dbReference>
<evidence type="ECO:0000313" key="2">
    <source>
        <dbReference type="EMBL" id="AIE88064.1"/>
    </source>
</evidence>
<feature type="region of interest" description="Disordered" evidence="1">
    <location>
        <begin position="415"/>
        <end position="445"/>
    </location>
</feature>
<organism evidence="2 3">
    <name type="scientific">Fimbriimonas ginsengisoli Gsoil 348</name>
    <dbReference type="NCBI Taxonomy" id="661478"/>
    <lineage>
        <taxon>Bacteria</taxon>
        <taxon>Bacillati</taxon>
        <taxon>Armatimonadota</taxon>
        <taxon>Fimbriimonadia</taxon>
        <taxon>Fimbriimonadales</taxon>
        <taxon>Fimbriimonadaceae</taxon>
        <taxon>Fimbriimonas</taxon>
    </lineage>
</organism>
<dbReference type="GO" id="GO:0005975">
    <property type="term" value="P:carbohydrate metabolic process"/>
    <property type="evidence" value="ECO:0007669"/>
    <property type="project" value="InterPro"/>
</dbReference>
<dbReference type="Pfam" id="PF00232">
    <property type="entry name" value="Glyco_hydro_1"/>
    <property type="match status" value="1"/>
</dbReference>
<proteinExistence type="predicted"/>
<reference evidence="2 3" key="1">
    <citation type="journal article" date="2014" name="PLoS ONE">
        <title>The first complete genome sequence of the class fimbriimonadia in the phylum armatimonadetes.</title>
        <authorList>
            <person name="Hu Z.Y."/>
            <person name="Wang Y.Z."/>
            <person name="Im W.T."/>
            <person name="Wang S.Y."/>
            <person name="Zhao G.P."/>
            <person name="Zheng H.J."/>
            <person name="Quan Z.X."/>
        </authorList>
    </citation>
    <scope>NUCLEOTIDE SEQUENCE [LARGE SCALE GENOMIC DNA]</scope>
    <source>
        <strain evidence="2">Gsoil 348</strain>
    </source>
</reference>
<dbReference type="AlphaFoldDB" id="A0A068NZ71"/>
<accession>A0A068NZ71</accession>
<gene>
    <name evidence="2" type="ORF">OP10G_4696</name>
</gene>
<dbReference type="SUPFAM" id="SSF51445">
    <property type="entry name" value="(Trans)glycosidases"/>
    <property type="match status" value="1"/>
</dbReference>
<protein>
    <submittedName>
        <fullName evidence="2">Beta-glucosidase</fullName>
    </submittedName>
</protein>
<dbReference type="PANTHER" id="PTHR12631">
    <property type="entry name" value="ALPHA-L-IDURONIDASE"/>
    <property type="match status" value="1"/>
</dbReference>
<feature type="compositionally biased region" description="Basic and acidic residues" evidence="1">
    <location>
        <begin position="415"/>
        <end position="432"/>
    </location>
</feature>
<dbReference type="STRING" id="661478.OP10G_4696"/>
<dbReference type="InterPro" id="IPR017853">
    <property type="entry name" value="GH"/>
</dbReference>
<sequence length="445" mass="51574">MNLDSSRPAPPYFLFATGIENSYPTIHNGTVRVDEMEVCGHYLHWQKDFDLVEELGIRFLRYGPPIHKTWLGAGKYDWSFADTTFGDLRRRDIVPIVDLCHFGVPDWIGNFQNPDFPNLFRQYARDFAVRFPWAQLYTPVNEMFITATFSAAYGWWNEQLSNDTAFVNALKHIVKANVLAMQSILEVRPDALFVQSESSEYFHASNPEAIHPAEILNARRFLSLDLNYGRRVESEMYEFLLDNGMTREEYHFFLGNRLKQHCIMGNDYYITNEHRVSPDGSTQASGEVFGYDEITRQYYSRYRLPVMHTETNIQEGPTGDEAVYWLWKEWANVLRLRNDGIPIVGFTWYSLTDQIDWDVALREKNGTVNPLGLYDLNRKIRPVGEAYKQLISDWKEVLPTQSVCLRMHISFPSEYRSEADTQSREEASDRARNATLEPVSSGGDS</sequence>
<dbReference type="Proteomes" id="UP000027982">
    <property type="component" value="Chromosome"/>
</dbReference>
<dbReference type="EMBL" id="CP007139">
    <property type="protein sequence ID" value="AIE88064.1"/>
    <property type="molecule type" value="Genomic_DNA"/>
</dbReference>
<keyword evidence="3" id="KW-1185">Reference proteome</keyword>
<dbReference type="InterPro" id="IPR051923">
    <property type="entry name" value="Glycosyl_Hydrolase_39"/>
</dbReference>
<dbReference type="HOGENOM" id="CLU_645428_0_0_0"/>
<dbReference type="KEGG" id="fgi:OP10G_4696"/>
<dbReference type="eggNOG" id="COG2723">
    <property type="taxonomic scope" value="Bacteria"/>
</dbReference>
<name>A0A068NZ71_FIMGI</name>
<evidence type="ECO:0000313" key="3">
    <source>
        <dbReference type="Proteomes" id="UP000027982"/>
    </source>
</evidence>
<evidence type="ECO:0000256" key="1">
    <source>
        <dbReference type="SAM" id="MobiDB-lite"/>
    </source>
</evidence>
<dbReference type="GO" id="GO:0004553">
    <property type="term" value="F:hydrolase activity, hydrolyzing O-glycosyl compounds"/>
    <property type="evidence" value="ECO:0007669"/>
    <property type="project" value="InterPro"/>
</dbReference>
<dbReference type="RefSeq" id="WP_025228068.1">
    <property type="nucleotide sequence ID" value="NZ_CP007139.1"/>
</dbReference>
<dbReference type="PANTHER" id="PTHR12631:SF10">
    <property type="entry name" value="BETA-XYLOSIDASE-LIKE PROTEIN-RELATED"/>
    <property type="match status" value="1"/>
</dbReference>
<dbReference type="Gene3D" id="3.20.20.80">
    <property type="entry name" value="Glycosidases"/>
    <property type="match status" value="1"/>
</dbReference>